<sequence>MNRAQVRGAVRGFTGRLEEEAGRLIGNREMQLRGSAKRLSGKAERSLGNAAETIKAVLRRH</sequence>
<protein>
    <submittedName>
        <fullName evidence="1">CsbD-like protein</fullName>
    </submittedName>
</protein>
<dbReference type="InterPro" id="IPR036629">
    <property type="entry name" value="YjbJ_sf"/>
</dbReference>
<dbReference type="SUPFAM" id="SSF69047">
    <property type="entry name" value="Hypothetical protein YjbJ"/>
    <property type="match status" value="1"/>
</dbReference>
<accession>A0A1J5RUU1</accession>
<dbReference type="AlphaFoldDB" id="A0A1J5RUU1"/>
<dbReference type="EMBL" id="MLJW01000159">
    <property type="protein sequence ID" value="OIQ95852.1"/>
    <property type="molecule type" value="Genomic_DNA"/>
</dbReference>
<organism evidence="1">
    <name type="scientific">mine drainage metagenome</name>
    <dbReference type="NCBI Taxonomy" id="410659"/>
    <lineage>
        <taxon>unclassified sequences</taxon>
        <taxon>metagenomes</taxon>
        <taxon>ecological metagenomes</taxon>
    </lineage>
</organism>
<dbReference type="Gene3D" id="1.10.1470.10">
    <property type="entry name" value="YjbJ"/>
    <property type="match status" value="1"/>
</dbReference>
<comment type="caution">
    <text evidence="1">The sequence shown here is derived from an EMBL/GenBank/DDBJ whole genome shotgun (WGS) entry which is preliminary data.</text>
</comment>
<proteinExistence type="predicted"/>
<gene>
    <name evidence="1" type="ORF">GALL_221940</name>
</gene>
<reference evidence="1" key="1">
    <citation type="submission" date="2016-10" db="EMBL/GenBank/DDBJ databases">
        <title>Sequence of Gallionella enrichment culture.</title>
        <authorList>
            <person name="Poehlein A."/>
            <person name="Muehling M."/>
            <person name="Daniel R."/>
        </authorList>
    </citation>
    <scope>NUCLEOTIDE SEQUENCE</scope>
</reference>
<name>A0A1J5RUU1_9ZZZZ</name>
<evidence type="ECO:0000313" key="1">
    <source>
        <dbReference type="EMBL" id="OIQ95852.1"/>
    </source>
</evidence>